<keyword evidence="1" id="KW-0175">Coiled coil</keyword>
<feature type="coiled-coil region" evidence="1">
    <location>
        <begin position="595"/>
        <end position="622"/>
    </location>
</feature>
<keyword evidence="3" id="KW-1185">Reference proteome</keyword>
<evidence type="ECO:0000313" key="3">
    <source>
        <dbReference type="Proteomes" id="UP001470230"/>
    </source>
</evidence>
<dbReference type="EMBL" id="JAPFFF010000011">
    <property type="protein sequence ID" value="KAK8878162.1"/>
    <property type="molecule type" value="Genomic_DNA"/>
</dbReference>
<evidence type="ECO:0000256" key="1">
    <source>
        <dbReference type="SAM" id="Coils"/>
    </source>
</evidence>
<gene>
    <name evidence="2" type="ORF">M9Y10_004927</name>
</gene>
<reference evidence="2 3" key="1">
    <citation type="submission" date="2024-04" db="EMBL/GenBank/DDBJ databases">
        <title>Tritrichomonas musculus Genome.</title>
        <authorList>
            <person name="Alves-Ferreira E."/>
            <person name="Grigg M."/>
            <person name="Lorenzi H."/>
            <person name="Galac M."/>
        </authorList>
    </citation>
    <scope>NUCLEOTIDE SEQUENCE [LARGE SCALE GENOMIC DNA]</scope>
    <source>
        <strain evidence="2 3">EAF2021</strain>
    </source>
</reference>
<proteinExistence type="predicted"/>
<organism evidence="2 3">
    <name type="scientific">Tritrichomonas musculus</name>
    <dbReference type="NCBI Taxonomy" id="1915356"/>
    <lineage>
        <taxon>Eukaryota</taxon>
        <taxon>Metamonada</taxon>
        <taxon>Parabasalia</taxon>
        <taxon>Tritrichomonadida</taxon>
        <taxon>Tritrichomonadidae</taxon>
        <taxon>Tritrichomonas</taxon>
    </lineage>
</organism>
<sequence length="1072" mass="121692">MNAVFHSDPPHPIAQSEEVANPIIPPEISEREDIIYTQASNQDELLSAFHSLADYLMETSGKDRYIAFQYSICYISEKMFPLLVTSNLLETISSILEIETSKNTKKEIDNNIYLMIKRCVIPFTQAIINDDQIICSFENSIIKSKLKKSIFLIRSIHTSIRLTQWVLNSNQDVHILQLILSSVRKIKMSAIPLPLATEIARCLIITTFILPTLSSSDLYFIRRDLIICIAKLLIDQPNSFANPSTIECLNYFNNHEIDYNKSNVNSSTNSLFPSDHKTKKFLATISPKKIIAFPAIDALRIPEIVPINSILQQIRITLFSVNIYDLNNLLNIASISLSAQSAIIHRHPEIIKLELENKIFFGRCLSIDTTSKYIKFDKTPKNIVELASFLRSHNHKKSGRLNALTKDLDKIIVAVYMSIKRLPRVSVDYQTLISSAKIMSYFISHVTHSKLIKYRTFKHNISLNSAPQTYPYSISSLTGNEDSKNMAKKIKKMLFKENFISLLPSSFTFISEMIADSQIASPLFPYFINSPTFSSSCCPQSLLLLSSFEELAKSLSFHPHDFISVLLNTRATPGRVKLLTVAIKNVIKCHMKNVNKNLKNAIKEQKKKSQSLDDENDDFADNFYDDDNQNQDDVDDEDYEYEFVDEAEDSLNYIKDSLFVDEETIEGWKRMIKVNLNEMCQFGLSILKVPSEITCKIAADFYLSIVTFISLFLSKQPTKGQPETLEKSKKASCYFESDPNFSFSYDDLYAILFIPISMFINIANALIQIEPLTNPRNAIFFLGFIERIISSSDSPDLTLKSTTFSKREKDLNENSAEQKTSENESYFKVTVNVNATAIIKTFIILNGPMPFWDCLLYMMNLSISSISGTLAARAIRIFAAISDFENTLQPRLSIAQRLVIDVLHNSIILKIIDMLNKITIENFCKIPPHEKCLISLALSELLLSWCEPLPLAAFVASKISPSLIDIIEKLSFSISDSVKNDMFTVRRASGSADQVMTVKQKQSLIFENSVLEILGKVKECFDFVLTQDYQNDLFIAQKSIPFKNITQKLCGLFFMVLESAFQLSDENQSNSN</sequence>
<protein>
    <submittedName>
        <fullName evidence="2">Uncharacterized protein</fullName>
    </submittedName>
</protein>
<evidence type="ECO:0000313" key="2">
    <source>
        <dbReference type="EMBL" id="KAK8878162.1"/>
    </source>
</evidence>
<name>A0ABR2JKH6_9EUKA</name>
<comment type="caution">
    <text evidence="2">The sequence shown here is derived from an EMBL/GenBank/DDBJ whole genome shotgun (WGS) entry which is preliminary data.</text>
</comment>
<accession>A0ABR2JKH6</accession>
<dbReference type="Proteomes" id="UP001470230">
    <property type="component" value="Unassembled WGS sequence"/>
</dbReference>